<sequence length="766" mass="77262">MSPQRVPSFQQPQSAAGAYPPDTVAFNYGKATPPGTVPSHGPNILHSVSHSSAPSQSFSHFPGAACAARPSAVHQAMYDGQRGTSQGSPPDGTEMQRFHSQEFSLPGAQPPQREPGPPFPSPSPLTPRPHTVGSNHASFDQGRIPLQRGTKGTASHATHATHGAPAMGHVQSHPLLSQQQSTAGGPYGREDQDRSAQLRDDVSTSSRGLLPAVAYHRSDSHPENGLPVPEPGSVSQPGTTPFGAGSAAAPLPDGVRGVAFSFARAGGRVDDLSHSASWPSASSADPQRHPGVSASRAPAPCSTLQNAAQGFVAQTALQSLPARPLHSPPASSPSHRETDALPNKDPVHSGAAHSGAGRDSPADVAPALAHASRSTGPSPPRGRPVDDSPHAGAQSRSEGRPGGAAEASPSLASDSQASASALGFGGSHSAPSSGRPAMGPRPEAPVQVAGASAQPSPAEGKRRMLSGPPLPAEVLSRLLSARRARLRRNPLLRYLEGSSVLRPLCGAKRARTGTGHGEGTRDGSSAASLPFDSVIRGCRTPLDIDLYYGGAERTGPYFGLSYPGSMHGAGSPGAATGSGGAGAHGPGKSQGRGANLKGTGLGSGESEASRDGCGGSSGARSGSGTGGEDSSSGQDRSKGSAAATAASAAAAAAAAAKDDSLQWCHQQIQQVLFQHPKAAASASKSRRYRPLFHQSVLAEAALTGSAGAGLGPASPPGPGATHGTPPGDGVAGWKRWREVDVVPPPQRLEELLVVLAAAVKVHVAGC</sequence>
<feature type="region of interest" description="Disordered" evidence="1">
    <location>
        <begin position="315"/>
        <end position="469"/>
    </location>
</feature>
<accession>F0VLI1</accession>
<dbReference type="OMA" id="PYHTHAP"/>
<dbReference type="AlphaFoldDB" id="F0VLI1"/>
<reference evidence="4" key="3">
    <citation type="journal article" date="2012" name="PLoS Pathog.">
        <title>Comparative genomics of the apicomplexan parasites Toxoplasma gondii and Neospora caninum: Coccidia differing in host range and transmission strategy.</title>
        <authorList>
            <person name="Reid A.J."/>
            <person name="Vermont S.J."/>
            <person name="Cotton J.A."/>
            <person name="Harris D."/>
            <person name="Hill-Cawthorne G.A."/>
            <person name="Konen-Waisman S."/>
            <person name="Latham S.M."/>
            <person name="Mourier T."/>
            <person name="Norton R."/>
            <person name="Quail M.A."/>
            <person name="Sanders M."/>
            <person name="Shanmugam D."/>
            <person name="Sohal A."/>
            <person name="Wasmuth J.D."/>
            <person name="Brunk B."/>
            <person name="Grigg M.E."/>
            <person name="Howard J.C."/>
            <person name="Parkinson J."/>
            <person name="Roos D.S."/>
            <person name="Trees A.J."/>
            <person name="Berriman M."/>
            <person name="Pain A."/>
            <person name="Wastling J.M."/>
        </authorList>
    </citation>
    <scope>NUCLEOTIDE SEQUENCE [LARGE SCALE GENOMIC DNA]</scope>
    <source>
        <strain evidence="4">Liverpool</strain>
    </source>
</reference>
<dbReference type="EMBL" id="LN714485">
    <property type="protein sequence ID" value="CEL68808.1"/>
    <property type="molecule type" value="Genomic_DNA"/>
</dbReference>
<dbReference type="InParanoid" id="F0VLI1"/>
<dbReference type="OrthoDB" id="332540at2759"/>
<feature type="compositionally biased region" description="Gly residues" evidence="1">
    <location>
        <begin position="612"/>
        <end position="627"/>
    </location>
</feature>
<reference evidence="2" key="1">
    <citation type="submission" date="2011-02" db="EMBL/GenBank/DDBJ databases">
        <authorList>
            <person name="Aslett M."/>
        </authorList>
    </citation>
    <scope>NUCLEOTIDE SEQUENCE</scope>
    <source>
        <strain evidence="2">Liverpool</strain>
    </source>
</reference>
<feature type="compositionally biased region" description="Polar residues" evidence="1">
    <location>
        <begin position="1"/>
        <end position="14"/>
    </location>
</feature>
<feature type="compositionally biased region" description="Basic and acidic residues" evidence="1">
    <location>
        <begin position="188"/>
        <end position="202"/>
    </location>
</feature>
<proteinExistence type="predicted"/>
<dbReference type="RefSeq" id="XP_003884140.1">
    <property type="nucleotide sequence ID" value="XM_003884091.1"/>
</dbReference>
<feature type="compositionally biased region" description="Gly residues" evidence="1">
    <location>
        <begin position="576"/>
        <end position="590"/>
    </location>
</feature>
<dbReference type="eggNOG" id="ENOG502QYQ8">
    <property type="taxonomic scope" value="Eukaryota"/>
</dbReference>
<feature type="compositionally biased region" description="Pro residues" evidence="1">
    <location>
        <begin position="108"/>
        <end position="127"/>
    </location>
</feature>
<feature type="compositionally biased region" description="Polar residues" evidence="1">
    <location>
        <begin position="174"/>
        <end position="183"/>
    </location>
</feature>
<feature type="compositionally biased region" description="Low complexity" evidence="1">
    <location>
        <begin position="274"/>
        <end position="284"/>
    </location>
</feature>
<organism evidence="2 4">
    <name type="scientific">Neospora caninum (strain Liverpool)</name>
    <dbReference type="NCBI Taxonomy" id="572307"/>
    <lineage>
        <taxon>Eukaryota</taxon>
        <taxon>Sar</taxon>
        <taxon>Alveolata</taxon>
        <taxon>Apicomplexa</taxon>
        <taxon>Conoidasida</taxon>
        <taxon>Coccidia</taxon>
        <taxon>Eucoccidiorida</taxon>
        <taxon>Eimeriorina</taxon>
        <taxon>Sarcocystidae</taxon>
        <taxon>Neospora</taxon>
    </lineage>
</organism>
<evidence type="ECO:0000313" key="2">
    <source>
        <dbReference type="EMBL" id="CBZ54109.1"/>
    </source>
</evidence>
<reference evidence="2" key="2">
    <citation type="submission" date="2011-03" db="EMBL/GenBank/DDBJ databases">
        <title>Comparative genomics and transcriptomics of Neospora caninum and Toxoplasma gondii.</title>
        <authorList>
            <person name="Reid A.J."/>
            <person name="Sohal A."/>
            <person name="Harris D."/>
            <person name="Quail M."/>
            <person name="Sanders M."/>
            <person name="Berriman M."/>
            <person name="Wastling J.M."/>
            <person name="Pain A."/>
        </authorList>
    </citation>
    <scope>NUCLEOTIDE SEQUENCE</scope>
    <source>
        <strain evidence="2">Liverpool</strain>
    </source>
</reference>
<gene>
    <name evidence="3" type="ORF">BN1204_045420</name>
    <name evidence="2" type="ORF">NCLIV_045420</name>
</gene>
<feature type="compositionally biased region" description="Low complexity" evidence="1">
    <location>
        <begin position="407"/>
        <end position="421"/>
    </location>
</feature>
<feature type="compositionally biased region" description="Low complexity" evidence="1">
    <location>
        <begin position="149"/>
        <end position="169"/>
    </location>
</feature>
<evidence type="ECO:0000313" key="3">
    <source>
        <dbReference type="EMBL" id="CEL68808.1"/>
    </source>
</evidence>
<name>F0VLI1_NEOCL</name>
<feature type="region of interest" description="Disordered" evidence="1">
    <location>
        <begin position="707"/>
        <end position="730"/>
    </location>
</feature>
<feature type="region of interest" description="Disordered" evidence="1">
    <location>
        <begin position="1"/>
        <end position="253"/>
    </location>
</feature>
<feature type="region of interest" description="Disordered" evidence="1">
    <location>
        <begin position="569"/>
        <end position="641"/>
    </location>
</feature>
<protein>
    <submittedName>
        <fullName evidence="2">Uncharacterized protein</fullName>
    </submittedName>
</protein>
<dbReference type="GeneID" id="13442089"/>
<feature type="region of interest" description="Disordered" evidence="1">
    <location>
        <begin position="270"/>
        <end position="301"/>
    </location>
</feature>
<evidence type="ECO:0000313" key="4">
    <source>
        <dbReference type="Proteomes" id="UP000007494"/>
    </source>
</evidence>
<keyword evidence="4" id="KW-1185">Reference proteome</keyword>
<evidence type="ECO:0000256" key="1">
    <source>
        <dbReference type="SAM" id="MobiDB-lite"/>
    </source>
</evidence>
<dbReference type="Proteomes" id="UP000007494">
    <property type="component" value="Chromosome X"/>
</dbReference>
<reference evidence="3" key="4">
    <citation type="journal article" date="2015" name="PLoS ONE">
        <title>Comprehensive Evaluation of Toxoplasma gondii VEG and Neospora caninum LIV Genomes with Tachyzoite Stage Transcriptome and Proteome Defines Novel Transcript Features.</title>
        <authorList>
            <person name="Ramaprasad A."/>
            <person name="Mourier T."/>
            <person name="Naeem R."/>
            <person name="Malas T.B."/>
            <person name="Moussa E."/>
            <person name="Panigrahi A."/>
            <person name="Vermont S.J."/>
            <person name="Otto T.D."/>
            <person name="Wastling J."/>
            <person name="Pain A."/>
        </authorList>
    </citation>
    <scope>NUCLEOTIDE SEQUENCE</scope>
    <source>
        <strain evidence="3">Liverpool</strain>
    </source>
</reference>
<dbReference type="VEuPathDB" id="ToxoDB:NCLIV_045420"/>
<feature type="compositionally biased region" description="Low complexity" evidence="1">
    <location>
        <begin position="46"/>
        <end position="60"/>
    </location>
</feature>
<dbReference type="EMBL" id="FR823391">
    <property type="protein sequence ID" value="CBZ54109.1"/>
    <property type="molecule type" value="Genomic_DNA"/>
</dbReference>